<protein>
    <submittedName>
        <fullName evidence="1">DsbA family dithiol-disulfide isomerase</fullName>
    </submittedName>
</protein>
<proteinExistence type="predicted"/>
<name>A0A9Q2CYH0_9STAP</name>
<accession>A0A9Q2CYH0</accession>
<dbReference type="Proteomes" id="UP000579136">
    <property type="component" value="Unassembled WGS sequence"/>
</dbReference>
<keyword evidence="2" id="KW-1185">Reference proteome</keyword>
<organism evidence="1 2">
    <name type="scientific">Nosocomiicoccus ampullae</name>
    <dbReference type="NCBI Taxonomy" id="489910"/>
    <lineage>
        <taxon>Bacteria</taxon>
        <taxon>Bacillati</taxon>
        <taxon>Bacillota</taxon>
        <taxon>Bacilli</taxon>
        <taxon>Bacillales</taxon>
        <taxon>Staphylococcaceae</taxon>
        <taxon>Nosocomiicoccus</taxon>
    </lineage>
</organism>
<dbReference type="RefSeq" id="WP_246562772.1">
    <property type="nucleotide sequence ID" value="NZ_CBCRYX010000002.1"/>
</dbReference>
<comment type="caution">
    <text evidence="1">The sequence shown here is derived from an EMBL/GenBank/DDBJ whole genome shotgun (WGS) entry which is preliminary data.</text>
</comment>
<sequence length="259" mass="30255">MKESNVISLFLEPADYKIEIYYFFDPFSKDILKMEAIINKLLLEYGDYIRINKILAPSLKVLTKCQAQSTSNVDNIALAYKASEIQGRNRARKFMRFLHNRITPTHSVCTKENIIDSAKLANLDIDAFIDEMQSESLHTLLKRDLALYREMDIEDLPTLVFFSGDIEEEGLKIEGVNDYFIYSYIIHELLEIDVQKKALPNIYDYIKNNELVSIEELKMIYDWNEKDLNHELNKLQLTQYIHSVTHGNNIYFEAIGNHV</sequence>
<keyword evidence="1" id="KW-0413">Isomerase</keyword>
<gene>
    <name evidence="1" type="ORF">HNQ45_000726</name>
</gene>
<evidence type="ECO:0000313" key="1">
    <source>
        <dbReference type="EMBL" id="MBB5175851.1"/>
    </source>
</evidence>
<dbReference type="GO" id="GO:0016853">
    <property type="term" value="F:isomerase activity"/>
    <property type="evidence" value="ECO:0007669"/>
    <property type="project" value="UniProtKB-KW"/>
</dbReference>
<dbReference type="AlphaFoldDB" id="A0A9Q2CYH0"/>
<dbReference type="InterPro" id="IPR036249">
    <property type="entry name" value="Thioredoxin-like_sf"/>
</dbReference>
<dbReference type="Pfam" id="PF13743">
    <property type="entry name" value="Thioredoxin_5"/>
    <property type="match status" value="1"/>
</dbReference>
<evidence type="ECO:0000313" key="2">
    <source>
        <dbReference type="Proteomes" id="UP000579136"/>
    </source>
</evidence>
<dbReference type="SUPFAM" id="SSF52833">
    <property type="entry name" value="Thioredoxin-like"/>
    <property type="match status" value="1"/>
</dbReference>
<dbReference type="Gene3D" id="3.40.30.10">
    <property type="entry name" value="Glutaredoxin"/>
    <property type="match status" value="1"/>
</dbReference>
<reference evidence="1 2" key="1">
    <citation type="submission" date="2020-08" db="EMBL/GenBank/DDBJ databases">
        <title>Genomic Encyclopedia of Type Strains, Phase IV (KMG-IV): sequencing the most valuable type-strain genomes for metagenomic binning, comparative biology and taxonomic classification.</title>
        <authorList>
            <person name="Goeker M."/>
        </authorList>
    </citation>
    <scope>NUCLEOTIDE SEQUENCE [LARGE SCALE GENOMIC DNA]</scope>
    <source>
        <strain evidence="1 2">DSM 19163</strain>
    </source>
</reference>
<dbReference type="EMBL" id="JACHHF010000003">
    <property type="protein sequence ID" value="MBB5175851.1"/>
    <property type="molecule type" value="Genomic_DNA"/>
</dbReference>